<keyword evidence="2" id="KW-1185">Reference proteome</keyword>
<name>A0ACC3DXC2_9PEZI</name>
<gene>
    <name evidence="1" type="ORF">LTS18_006840</name>
</gene>
<evidence type="ECO:0000313" key="2">
    <source>
        <dbReference type="Proteomes" id="UP001186974"/>
    </source>
</evidence>
<dbReference type="EMBL" id="JAWDJW010000168">
    <property type="protein sequence ID" value="KAK3081420.1"/>
    <property type="molecule type" value="Genomic_DNA"/>
</dbReference>
<organism evidence="1 2">
    <name type="scientific">Coniosporium uncinatum</name>
    <dbReference type="NCBI Taxonomy" id="93489"/>
    <lineage>
        <taxon>Eukaryota</taxon>
        <taxon>Fungi</taxon>
        <taxon>Dikarya</taxon>
        <taxon>Ascomycota</taxon>
        <taxon>Pezizomycotina</taxon>
        <taxon>Dothideomycetes</taxon>
        <taxon>Dothideomycetes incertae sedis</taxon>
        <taxon>Coniosporium</taxon>
    </lineage>
</organism>
<comment type="caution">
    <text evidence="1">The sequence shown here is derived from an EMBL/GenBank/DDBJ whole genome shotgun (WGS) entry which is preliminary data.</text>
</comment>
<protein>
    <submittedName>
        <fullName evidence="1">Uncharacterized protein</fullName>
    </submittedName>
</protein>
<accession>A0ACC3DXC2</accession>
<sequence length="199" mass="21455">MSSVSKPTKVCFVTIGATASFDALIQACFQPDFIDALAAANYTALLVQYGRDGQRLFEELSSTQEPKSIVTRGFDFNSKGLGDEMRAAKGTREKGRESAEGVVVSHAGSGSILDALRIGVPLVVVPNPSLLDDHQTELAEALQEQGYVVHGRLSNLPAAIAESEELRKRQQVWPPINSGVHRRAQGLAGIMDEEMGFLD</sequence>
<proteinExistence type="predicted"/>
<dbReference type="Proteomes" id="UP001186974">
    <property type="component" value="Unassembled WGS sequence"/>
</dbReference>
<reference evidence="1" key="1">
    <citation type="submission" date="2024-09" db="EMBL/GenBank/DDBJ databases">
        <title>Black Yeasts Isolated from many extreme environments.</title>
        <authorList>
            <person name="Coleine C."/>
            <person name="Stajich J.E."/>
            <person name="Selbmann L."/>
        </authorList>
    </citation>
    <scope>NUCLEOTIDE SEQUENCE</scope>
    <source>
        <strain evidence="1">CCFEE 5737</strain>
    </source>
</reference>
<evidence type="ECO:0000313" key="1">
    <source>
        <dbReference type="EMBL" id="KAK3081420.1"/>
    </source>
</evidence>